<organism evidence="1 2">
    <name type="scientific">Ferviditalea candida</name>
    <dbReference type="NCBI Taxonomy" id="3108399"/>
    <lineage>
        <taxon>Bacteria</taxon>
        <taxon>Bacillati</taxon>
        <taxon>Bacillota</taxon>
        <taxon>Bacilli</taxon>
        <taxon>Bacillales</taxon>
        <taxon>Paenibacillaceae</taxon>
        <taxon>Ferviditalea</taxon>
    </lineage>
</organism>
<gene>
    <name evidence="1" type="ORF">VF724_20620</name>
</gene>
<dbReference type="RefSeq" id="WP_371756146.1">
    <property type="nucleotide sequence ID" value="NZ_JAYJLD010000068.1"/>
</dbReference>
<dbReference type="EMBL" id="JAYJLD010000068">
    <property type="protein sequence ID" value="MEB3104021.1"/>
    <property type="molecule type" value="Genomic_DNA"/>
</dbReference>
<protein>
    <submittedName>
        <fullName evidence="1">Uncharacterized protein</fullName>
    </submittedName>
</protein>
<evidence type="ECO:0000313" key="1">
    <source>
        <dbReference type="EMBL" id="MEB3104021.1"/>
    </source>
</evidence>
<proteinExistence type="predicted"/>
<name>A0ABU5ZNC5_9BACL</name>
<accession>A0ABU5ZNC5</accession>
<evidence type="ECO:0000313" key="2">
    <source>
        <dbReference type="Proteomes" id="UP001310386"/>
    </source>
</evidence>
<reference evidence="1" key="1">
    <citation type="submission" date="2023-12" db="EMBL/GenBank/DDBJ databases">
        <title>Fervidustalea candida gen. nov., sp. nov., a novel member of the family Paenibacillaceae isolated from a geothermal area.</title>
        <authorList>
            <person name="Li W.-J."/>
            <person name="Jiao J.-Y."/>
            <person name="Chen Y."/>
        </authorList>
    </citation>
    <scope>NUCLEOTIDE SEQUENCE</scope>
    <source>
        <strain evidence="1">SYSU GA230002</strain>
    </source>
</reference>
<dbReference type="Proteomes" id="UP001310386">
    <property type="component" value="Unassembled WGS sequence"/>
</dbReference>
<keyword evidence="2" id="KW-1185">Reference proteome</keyword>
<sequence length="70" mass="8037">MKITNCPVCGKFHTGERSYSGLCIDCAEIHLQHSHKIKDYLQQHPFASVMEVYFNTGVPLRSIREVMKNV</sequence>
<comment type="caution">
    <text evidence="1">The sequence shown here is derived from an EMBL/GenBank/DDBJ whole genome shotgun (WGS) entry which is preliminary data.</text>
</comment>